<accession>A0A385JPB0</accession>
<name>A0A385JPB0_PROMI</name>
<reference evidence="1" key="1">
    <citation type="journal article" date="2017" name="PLoS ONE">
        <title>Genetic diversity of the O antigens of Proteus species and the development of a suspension array for molecular serotyping.</title>
        <authorList>
            <person name="Yu X."/>
            <person name="Torzewska A."/>
            <person name="Zhang X."/>
            <person name="Yin Z."/>
            <person name="Drzewiecka D."/>
            <person name="Cao H."/>
            <person name="Liu B."/>
            <person name="Knirel Y.A."/>
            <person name="Rozalski A."/>
            <person name="Wang L."/>
        </authorList>
    </citation>
    <scope>NUCLEOTIDE SEQUENCE</scope>
    <source>
        <strain evidence="1">PrK 51/57</strain>
    </source>
</reference>
<dbReference type="SUPFAM" id="SSF142795">
    <property type="entry name" value="CAC2185-like"/>
    <property type="match status" value="1"/>
</dbReference>
<dbReference type="EMBL" id="KY710738">
    <property type="protein sequence ID" value="AXZ00117.1"/>
    <property type="molecule type" value="Genomic_DNA"/>
</dbReference>
<sequence>MNRVILFLYRKTLFTFFRFFKKRSYRNKNKEKNITIISSNCIGGCIYNDLGLKFNSPTINLFFEANNYIKFCKNLKYYLNVELIESKNTKTTYPIGILDDIEIHFLHYSNFFEAKKKWDSRKKRVNYEKLFFIMTDRDKCNNTHVTQFLNLPYKNKIFFSSKNININDNSFIYCYKEKGEYISQNFPTFRKYEKYINIIDWINKQ</sequence>
<evidence type="ECO:0008006" key="2">
    <source>
        <dbReference type="Google" id="ProtNLM"/>
    </source>
</evidence>
<evidence type="ECO:0000313" key="1">
    <source>
        <dbReference type="EMBL" id="AXZ00117.1"/>
    </source>
</evidence>
<dbReference type="InterPro" id="IPR015037">
    <property type="entry name" value="DUF1919"/>
</dbReference>
<dbReference type="InterPro" id="IPR037226">
    <property type="entry name" value="CAC2185-like_sf"/>
</dbReference>
<protein>
    <recommendedName>
        <fullName evidence="2">DUF1919 domain-containing protein</fullName>
    </recommendedName>
</protein>
<organism evidence="1">
    <name type="scientific">Proteus mirabilis</name>
    <dbReference type="NCBI Taxonomy" id="584"/>
    <lineage>
        <taxon>Bacteria</taxon>
        <taxon>Pseudomonadati</taxon>
        <taxon>Pseudomonadota</taxon>
        <taxon>Gammaproteobacteria</taxon>
        <taxon>Enterobacterales</taxon>
        <taxon>Morganellaceae</taxon>
        <taxon>Proteus</taxon>
    </lineage>
</organism>
<dbReference type="Pfam" id="PF08942">
    <property type="entry name" value="DUF1919"/>
    <property type="match status" value="1"/>
</dbReference>
<dbReference type="RefSeq" id="WP_017827007.1">
    <property type="nucleotide sequence ID" value="NZ_CAXOHV010000014.1"/>
</dbReference>
<proteinExistence type="predicted"/>
<dbReference type="AlphaFoldDB" id="A0A385JPB0"/>